<dbReference type="InterPro" id="IPR018708">
    <property type="entry name" value="DUF2225"/>
</dbReference>
<dbReference type="Gene3D" id="1.25.40.10">
    <property type="entry name" value="Tetratricopeptide repeat domain"/>
    <property type="match status" value="1"/>
</dbReference>
<dbReference type="AlphaFoldDB" id="A0A2X2VYW6"/>
<name>A0A2X2VYW6_CLOCO</name>
<dbReference type="RefSeq" id="WP_111921436.1">
    <property type="nucleotide sequence ID" value="NZ_JBCECZ010000001.1"/>
</dbReference>
<evidence type="ECO:0000313" key="1">
    <source>
        <dbReference type="EMBL" id="SQB34296.1"/>
    </source>
</evidence>
<evidence type="ECO:0000313" key="2">
    <source>
        <dbReference type="Proteomes" id="UP000250223"/>
    </source>
</evidence>
<accession>A0A2X2VYW6</accession>
<reference evidence="1 2" key="1">
    <citation type="submission" date="2018-06" db="EMBL/GenBank/DDBJ databases">
        <authorList>
            <consortium name="Pathogen Informatics"/>
            <person name="Doyle S."/>
        </authorList>
    </citation>
    <scope>NUCLEOTIDE SEQUENCE [LARGE SCALE GENOMIC DNA]</scope>
    <source>
        <strain evidence="1 2">NCTC13028</strain>
    </source>
</reference>
<organism evidence="1 2">
    <name type="scientific">Clostridium cochlearium</name>
    <dbReference type="NCBI Taxonomy" id="1494"/>
    <lineage>
        <taxon>Bacteria</taxon>
        <taxon>Bacillati</taxon>
        <taxon>Bacillota</taxon>
        <taxon>Clostridia</taxon>
        <taxon>Eubacteriales</taxon>
        <taxon>Clostridiaceae</taxon>
        <taxon>Clostridium</taxon>
    </lineage>
</organism>
<sequence length="259" mass="30570">MNSNLSNDTKKQLELLYNKEVNCPVCNSKFHVKAVKSSSYRLDSKDSDFFLRYALINPYFYDVWLCNECGYTALKVDFPKIKKYQKQLVLDKISPRWKKRYYGEIFNLDIAIERYKLALLNYTLIEGKPSQKAMTCLKLAWMYRLKGNKEHEKDFIKNALKGFEESYESEEFPIFGMDKYTIVYLIGELNRRLGNKDKALLWFSYVITTPHVSYKLKSLARDQRDLIKEEDSIKTKNLADEVSKKSNTNSNGWLSKLFR</sequence>
<protein>
    <submittedName>
        <fullName evidence="1">Uncharacterized protein conserved in bacteria (DUF2225)</fullName>
    </submittedName>
</protein>
<dbReference type="EMBL" id="UAWC01000007">
    <property type="protein sequence ID" value="SQB34296.1"/>
    <property type="molecule type" value="Genomic_DNA"/>
</dbReference>
<dbReference type="InterPro" id="IPR011990">
    <property type="entry name" value="TPR-like_helical_dom_sf"/>
</dbReference>
<gene>
    <name evidence="1" type="ORF">NCTC13028_01193</name>
</gene>
<dbReference type="SUPFAM" id="SSF48452">
    <property type="entry name" value="TPR-like"/>
    <property type="match status" value="1"/>
</dbReference>
<dbReference type="Pfam" id="PF09986">
    <property type="entry name" value="DUF2225"/>
    <property type="match status" value="1"/>
</dbReference>
<dbReference type="Proteomes" id="UP000250223">
    <property type="component" value="Unassembled WGS sequence"/>
</dbReference>
<proteinExistence type="predicted"/>